<protein>
    <recommendedName>
        <fullName evidence="7">AP2/ERF domain-containing protein</fullName>
    </recommendedName>
</protein>
<dbReference type="AlphaFoldDB" id="A0A9R1QD54"/>
<evidence type="ECO:0000256" key="6">
    <source>
        <dbReference type="SAM" id="MobiDB-lite"/>
    </source>
</evidence>
<evidence type="ECO:0000259" key="7">
    <source>
        <dbReference type="PROSITE" id="PS51032"/>
    </source>
</evidence>
<feature type="domain" description="AP2/ERF" evidence="7">
    <location>
        <begin position="61"/>
        <end position="118"/>
    </location>
</feature>
<dbReference type="Gene3D" id="3.30.730.10">
    <property type="entry name" value="AP2/ERF domain"/>
    <property type="match status" value="1"/>
</dbReference>
<evidence type="ECO:0000256" key="4">
    <source>
        <dbReference type="ARBA" id="ARBA00023163"/>
    </source>
</evidence>
<feature type="region of interest" description="Disordered" evidence="6">
    <location>
        <begin position="1"/>
        <end position="36"/>
    </location>
</feature>
<dbReference type="GO" id="GO:0009873">
    <property type="term" value="P:ethylene-activated signaling pathway"/>
    <property type="evidence" value="ECO:0007669"/>
    <property type="project" value="InterPro"/>
</dbReference>
<reference evidence="8 9" key="1">
    <citation type="submission" date="2017-09" db="EMBL/GenBank/DDBJ databases">
        <authorList>
            <consortium name="International Durum Wheat Genome Sequencing Consortium (IDWGSC)"/>
            <person name="Milanesi L."/>
        </authorList>
    </citation>
    <scope>NUCLEOTIDE SEQUENCE [LARGE SCALE GENOMIC DNA]</scope>
    <source>
        <strain evidence="9">cv. Svevo</strain>
    </source>
</reference>
<dbReference type="Proteomes" id="UP000324705">
    <property type="component" value="Chromosome 3B"/>
</dbReference>
<keyword evidence="3" id="KW-0238">DNA-binding</keyword>
<name>A0A9R1QD54_TRITD</name>
<keyword evidence="4" id="KW-0804">Transcription</keyword>
<evidence type="ECO:0000313" key="8">
    <source>
        <dbReference type="EMBL" id="VAH74874.1"/>
    </source>
</evidence>
<sequence length="235" mass="25961">MAGHGGWRSPPLICNTDPRPHAHGASSTGASLSHGCSRDPPAFARFADFSELPLSRPPQRTYLNIHQRLWGTCVVEITDRETHQRKWIGSFHTAELAAMEYDRWQVRYHGSAARLNFPFETAPVHLVPPGPGVVSVAMAREDREARERLEAEAAAAASMEDLRRQHQELMEAERAYSPRMVGRSLSSLTTRWKAARRAARKEAMRRSSTSRSGGASSPTATTTTPAPTQLSPRVA</sequence>
<keyword evidence="9" id="KW-1185">Reference proteome</keyword>
<feature type="region of interest" description="Disordered" evidence="6">
    <location>
        <begin position="183"/>
        <end position="235"/>
    </location>
</feature>
<dbReference type="CDD" id="cd00018">
    <property type="entry name" value="AP2"/>
    <property type="match status" value="1"/>
</dbReference>
<dbReference type="InterPro" id="IPR001471">
    <property type="entry name" value="AP2/ERF_dom"/>
</dbReference>
<evidence type="ECO:0000256" key="3">
    <source>
        <dbReference type="ARBA" id="ARBA00023125"/>
    </source>
</evidence>
<dbReference type="EMBL" id="LT934116">
    <property type="protein sequence ID" value="VAH74874.1"/>
    <property type="molecule type" value="Genomic_DNA"/>
</dbReference>
<proteinExistence type="predicted"/>
<keyword evidence="5" id="KW-0539">Nucleus</keyword>
<dbReference type="GO" id="GO:0005634">
    <property type="term" value="C:nucleus"/>
    <property type="evidence" value="ECO:0007669"/>
    <property type="project" value="UniProtKB-SubCell"/>
</dbReference>
<dbReference type="InterPro" id="IPR044808">
    <property type="entry name" value="ERF_plant"/>
</dbReference>
<evidence type="ECO:0000256" key="5">
    <source>
        <dbReference type="ARBA" id="ARBA00023242"/>
    </source>
</evidence>
<feature type="compositionally biased region" description="Low complexity" evidence="6">
    <location>
        <begin position="206"/>
        <end position="228"/>
    </location>
</feature>
<organism evidence="8 9">
    <name type="scientific">Triticum turgidum subsp. durum</name>
    <name type="common">Durum wheat</name>
    <name type="synonym">Triticum durum</name>
    <dbReference type="NCBI Taxonomy" id="4567"/>
    <lineage>
        <taxon>Eukaryota</taxon>
        <taxon>Viridiplantae</taxon>
        <taxon>Streptophyta</taxon>
        <taxon>Embryophyta</taxon>
        <taxon>Tracheophyta</taxon>
        <taxon>Spermatophyta</taxon>
        <taxon>Magnoliopsida</taxon>
        <taxon>Liliopsida</taxon>
        <taxon>Poales</taxon>
        <taxon>Poaceae</taxon>
        <taxon>BOP clade</taxon>
        <taxon>Pooideae</taxon>
        <taxon>Triticodae</taxon>
        <taxon>Triticeae</taxon>
        <taxon>Triticinae</taxon>
        <taxon>Triticum</taxon>
    </lineage>
</organism>
<evidence type="ECO:0000313" key="9">
    <source>
        <dbReference type="Proteomes" id="UP000324705"/>
    </source>
</evidence>
<accession>A0A9R1QD54</accession>
<gene>
    <name evidence="8" type="ORF">TRITD_3Bv1G069490</name>
</gene>
<dbReference type="SMART" id="SM00380">
    <property type="entry name" value="AP2"/>
    <property type="match status" value="1"/>
</dbReference>
<dbReference type="InterPro" id="IPR036955">
    <property type="entry name" value="AP2/ERF_dom_sf"/>
</dbReference>
<dbReference type="SUPFAM" id="SSF54171">
    <property type="entry name" value="DNA-binding domain"/>
    <property type="match status" value="1"/>
</dbReference>
<dbReference type="Gramene" id="TRITD3Bv1G069490.1">
    <property type="protein sequence ID" value="TRITD3Bv1G069490.1"/>
    <property type="gene ID" value="TRITD3Bv1G069490"/>
</dbReference>
<dbReference type="GO" id="GO:0003677">
    <property type="term" value="F:DNA binding"/>
    <property type="evidence" value="ECO:0007669"/>
    <property type="project" value="UniProtKB-KW"/>
</dbReference>
<keyword evidence="2" id="KW-0805">Transcription regulation</keyword>
<dbReference type="PANTHER" id="PTHR31190">
    <property type="entry name" value="DNA-BINDING DOMAIN"/>
    <property type="match status" value="1"/>
</dbReference>
<evidence type="ECO:0000256" key="1">
    <source>
        <dbReference type="ARBA" id="ARBA00004123"/>
    </source>
</evidence>
<comment type="subcellular location">
    <subcellularLocation>
        <location evidence="1">Nucleus</location>
    </subcellularLocation>
</comment>
<dbReference type="PROSITE" id="PS51032">
    <property type="entry name" value="AP2_ERF"/>
    <property type="match status" value="1"/>
</dbReference>
<dbReference type="OMA" id="TWLVEIT"/>
<evidence type="ECO:0000256" key="2">
    <source>
        <dbReference type="ARBA" id="ARBA00023015"/>
    </source>
</evidence>
<dbReference type="GO" id="GO:0003700">
    <property type="term" value="F:DNA-binding transcription factor activity"/>
    <property type="evidence" value="ECO:0007669"/>
    <property type="project" value="InterPro"/>
</dbReference>
<dbReference type="InterPro" id="IPR016177">
    <property type="entry name" value="DNA-bd_dom_sf"/>
</dbReference>